<sequence length="290" mass="31363">MKLILGCGYVGTRLARQYQAAGEPVSGVVRSEQGLARLRAAGIEAARLPLGEPGVVDTLDWAGAEVFHLAPPPGEGREDGVTRALVEHFARVGDPRRLVYVSTTGVYGDCDGAWVDESQPLRPVADRAWRRLDAECVLREWRARSGGELVILRVAGIYGPDRLPLARLRSGQPLVRAEEAPYSNRIHVDDLVATCRAAMARGGDGEVYNVSDGRPSTMTEYFRAVADAAGLARAPELPLAEAMGQLSAGMRSYMAESRRLSNRKLRESLGVELRYPDLEAGLRAALAEAS</sequence>
<dbReference type="SUPFAM" id="SSF51735">
    <property type="entry name" value="NAD(P)-binding Rossmann-fold domains"/>
    <property type="match status" value="1"/>
</dbReference>
<evidence type="ECO:0000313" key="3">
    <source>
        <dbReference type="Proteomes" id="UP000295247"/>
    </source>
</evidence>
<dbReference type="RefSeq" id="WP_132228844.1">
    <property type="nucleotide sequence ID" value="NZ_NRRH01000007.1"/>
</dbReference>
<gene>
    <name evidence="2" type="ORF">EDC29_102406</name>
</gene>
<dbReference type="Gene3D" id="3.40.50.720">
    <property type="entry name" value="NAD(P)-binding Rossmann-like Domain"/>
    <property type="match status" value="1"/>
</dbReference>
<comment type="caution">
    <text evidence="2">The sequence shown here is derived from an EMBL/GenBank/DDBJ whole genome shotgun (WGS) entry which is preliminary data.</text>
</comment>
<dbReference type="AlphaFoldDB" id="A0A4V2WAA7"/>
<dbReference type="GO" id="GO:0005737">
    <property type="term" value="C:cytoplasm"/>
    <property type="evidence" value="ECO:0007669"/>
    <property type="project" value="TreeGrafter"/>
</dbReference>
<reference evidence="2 3" key="1">
    <citation type="submission" date="2019-03" db="EMBL/GenBank/DDBJ databases">
        <title>Genomic Encyclopedia of Type Strains, Phase IV (KMG-IV): sequencing the most valuable type-strain genomes for metagenomic binning, comparative biology and taxonomic classification.</title>
        <authorList>
            <person name="Goeker M."/>
        </authorList>
    </citation>
    <scope>NUCLEOTIDE SEQUENCE [LARGE SCALE GENOMIC DNA]</scope>
    <source>
        <strain evidence="2 3">DSM 203</strain>
    </source>
</reference>
<dbReference type="InterPro" id="IPR036291">
    <property type="entry name" value="NAD(P)-bd_dom_sf"/>
</dbReference>
<feature type="domain" description="NAD-dependent epimerase/dehydratase" evidence="1">
    <location>
        <begin position="4"/>
        <end position="210"/>
    </location>
</feature>
<accession>A0A4V2WAA7</accession>
<protein>
    <submittedName>
        <fullName evidence="2">Nucleoside-diphosphate-sugar epimerase</fullName>
    </submittedName>
</protein>
<dbReference type="EMBL" id="SMDC01000002">
    <property type="protein sequence ID" value="TCW38510.1"/>
    <property type="molecule type" value="Genomic_DNA"/>
</dbReference>
<dbReference type="PANTHER" id="PTHR48079:SF6">
    <property type="entry name" value="NAD(P)-BINDING DOMAIN-CONTAINING PROTEIN-RELATED"/>
    <property type="match status" value="1"/>
</dbReference>
<dbReference type="CDD" id="cd05266">
    <property type="entry name" value="SDR_a4"/>
    <property type="match status" value="1"/>
</dbReference>
<dbReference type="Proteomes" id="UP000295247">
    <property type="component" value="Unassembled WGS sequence"/>
</dbReference>
<organism evidence="2 3">
    <name type="scientific">Marichromatium gracile</name>
    <name type="common">Chromatium gracile</name>
    <dbReference type="NCBI Taxonomy" id="1048"/>
    <lineage>
        <taxon>Bacteria</taxon>
        <taxon>Pseudomonadati</taxon>
        <taxon>Pseudomonadota</taxon>
        <taxon>Gammaproteobacteria</taxon>
        <taxon>Chromatiales</taxon>
        <taxon>Chromatiaceae</taxon>
        <taxon>Marichromatium</taxon>
    </lineage>
</organism>
<dbReference type="GO" id="GO:0004029">
    <property type="term" value="F:aldehyde dehydrogenase (NAD+) activity"/>
    <property type="evidence" value="ECO:0007669"/>
    <property type="project" value="TreeGrafter"/>
</dbReference>
<proteinExistence type="predicted"/>
<name>A0A4V2WAA7_MARGR</name>
<evidence type="ECO:0000313" key="2">
    <source>
        <dbReference type="EMBL" id="TCW38510.1"/>
    </source>
</evidence>
<dbReference type="InterPro" id="IPR001509">
    <property type="entry name" value="Epimerase_deHydtase"/>
</dbReference>
<dbReference type="InterPro" id="IPR051783">
    <property type="entry name" value="NAD(P)-dependent_oxidoreduct"/>
</dbReference>
<dbReference type="PANTHER" id="PTHR48079">
    <property type="entry name" value="PROTEIN YEEZ"/>
    <property type="match status" value="1"/>
</dbReference>
<dbReference type="Pfam" id="PF01370">
    <property type="entry name" value="Epimerase"/>
    <property type="match status" value="1"/>
</dbReference>
<evidence type="ECO:0000259" key="1">
    <source>
        <dbReference type="Pfam" id="PF01370"/>
    </source>
</evidence>